<feature type="region of interest" description="Disordered" evidence="1">
    <location>
        <begin position="1"/>
        <end position="28"/>
    </location>
</feature>
<sequence length="222" mass="25174">MATTLFPRKQEFSENNLNEALSSDESDFEYIHESEVTKPTETKGKVKEEQDDPVLIGISQIFGADSIKQLCQHLPPRVLGHSWKLLYSTDKDGFSLRTMYRTMNNVSSPVLLIVKDNEGRVFGAYSTIELHISNTFYGTGETFLFSFTPELKVFRWTGDNSFFVRGDADAITFGGGKTGSIGLWLDGDLYHGRSQRCETFNNQILSSHEQFYIHGLEVWAFT</sequence>
<dbReference type="InterPro" id="IPR006571">
    <property type="entry name" value="TLDc_dom"/>
</dbReference>
<reference evidence="3" key="1">
    <citation type="journal article" date="2010" name="Science">
        <title>The genome of the Western clawed frog Xenopus tropicalis.</title>
        <authorList>
            <person name="Hellsten U."/>
            <person name="Harland R.M."/>
            <person name="Gilchrist M.J."/>
            <person name="Hendrix D."/>
            <person name="Jurka J."/>
            <person name="Kapitonov V."/>
            <person name="Ovcharenko I."/>
            <person name="Putnam N.H."/>
            <person name="Shu S."/>
            <person name="Taher L."/>
            <person name="Blitz I.L."/>
            <person name="Blumberg B."/>
            <person name="Dichmann D.S."/>
            <person name="Dubchak I."/>
            <person name="Amaya E."/>
            <person name="Detter J.C."/>
            <person name="Fletcher R."/>
            <person name="Gerhard D.S."/>
            <person name="Goodstein D."/>
            <person name="Graves T."/>
            <person name="Grigoriev I.V."/>
            <person name="Grimwood J."/>
            <person name="Kawashima T."/>
            <person name="Lindquist E."/>
            <person name="Lucas S.M."/>
            <person name="Mead P.E."/>
            <person name="Mitros T."/>
            <person name="Ogino H."/>
            <person name="Ohta Y."/>
            <person name="Poliakov A.V."/>
            <person name="Pollet N."/>
            <person name="Robert J."/>
            <person name="Salamov A."/>
            <person name="Sater A.K."/>
            <person name="Schmutz J."/>
            <person name="Terry A."/>
            <person name="Vize P.D."/>
            <person name="Warren W.C."/>
            <person name="Wells D."/>
            <person name="Wills A."/>
            <person name="Wilson R.K."/>
            <person name="Zimmerman L.B."/>
            <person name="Zorn A.M."/>
            <person name="Grainger R."/>
            <person name="Grammer T."/>
            <person name="Khokha M.K."/>
            <person name="Richardson P.M."/>
            <person name="Rokhsar D.S."/>
        </authorList>
    </citation>
    <scope>NUCLEOTIDE SEQUENCE [LARGE SCALE GENOMIC DNA]</scope>
    <source>
        <strain evidence="3">Nigerian</strain>
    </source>
</reference>
<evidence type="ECO:0000256" key="1">
    <source>
        <dbReference type="SAM" id="MobiDB-lite"/>
    </source>
</evidence>
<gene>
    <name evidence="3 5 6" type="primary">tldc2</name>
</gene>
<protein>
    <submittedName>
        <fullName evidence="3">TBC/LysM-associated domain containing 2</fullName>
    </submittedName>
    <submittedName>
        <fullName evidence="5">TLD domain-containing protein 2 isoform X1</fullName>
    </submittedName>
</protein>
<dbReference type="GeneID" id="100493022"/>
<dbReference type="AlphaFoldDB" id="A0A803KBF0"/>
<feature type="domain" description="TLDc" evidence="2">
    <location>
        <begin position="60"/>
        <end position="222"/>
    </location>
</feature>
<dbReference type="PANTHER" id="PTHR23354:SF65">
    <property type="entry name" value="TLD DOMAIN-CONTAINING PROTEIN 2"/>
    <property type="match status" value="1"/>
</dbReference>
<dbReference type="OrthoDB" id="26679at2759"/>
<dbReference type="AGR" id="Xenbase:XB-GENE-996510"/>
<reference evidence="5" key="3">
    <citation type="submission" date="2025-04" db="UniProtKB">
        <authorList>
            <consortium name="RefSeq"/>
        </authorList>
    </citation>
    <scope>IDENTIFICATION</scope>
    <source>
        <strain evidence="5">Nigerian</strain>
        <tissue evidence="5">Liver and blood</tissue>
    </source>
</reference>
<evidence type="ECO:0000259" key="2">
    <source>
        <dbReference type="PROSITE" id="PS51886"/>
    </source>
</evidence>
<dbReference type="GO" id="GO:0005634">
    <property type="term" value="C:nucleus"/>
    <property type="evidence" value="ECO:0000318"/>
    <property type="project" value="GO_Central"/>
</dbReference>
<keyword evidence="4" id="KW-1185">Reference proteome</keyword>
<evidence type="ECO:0000313" key="4">
    <source>
        <dbReference type="Proteomes" id="UP000008143"/>
    </source>
</evidence>
<dbReference type="Pfam" id="PF07534">
    <property type="entry name" value="TLD"/>
    <property type="match status" value="1"/>
</dbReference>
<dbReference type="RefSeq" id="XP_031750560.1">
    <property type="nucleotide sequence ID" value="XM_031894700.1"/>
</dbReference>
<dbReference type="Xenbase" id="XB-GENE-996510">
    <property type="gene designation" value="tldc2"/>
</dbReference>
<evidence type="ECO:0000313" key="6">
    <source>
        <dbReference type="Xenbase" id="XB-GENE-996510"/>
    </source>
</evidence>
<dbReference type="PANTHER" id="PTHR23354">
    <property type="entry name" value="NUCLEOLAR PROTEIN 7/ESTROGEN RECEPTOR COACTIVATOR-RELATED"/>
    <property type="match status" value="1"/>
</dbReference>
<dbReference type="Ensembl" id="ENSXETT00000117190">
    <property type="protein sequence ID" value="ENSXETP00000117675"/>
    <property type="gene ID" value="ENSXETG00000047453"/>
</dbReference>
<reference evidence="3" key="2">
    <citation type="submission" date="2021-03" db="UniProtKB">
        <authorList>
            <consortium name="Ensembl"/>
        </authorList>
    </citation>
    <scope>IDENTIFICATION</scope>
</reference>
<dbReference type="OMA" id="HYGLWCD"/>
<dbReference type="GO" id="GO:0006979">
    <property type="term" value="P:response to oxidative stress"/>
    <property type="evidence" value="ECO:0000318"/>
    <property type="project" value="GO_Central"/>
</dbReference>
<name>A0A803KBF0_XENTR</name>
<dbReference type="SMART" id="SM00584">
    <property type="entry name" value="TLDc"/>
    <property type="match status" value="1"/>
</dbReference>
<dbReference type="Proteomes" id="UP000008143">
    <property type="component" value="Chromosome 10"/>
</dbReference>
<dbReference type="PROSITE" id="PS51886">
    <property type="entry name" value="TLDC"/>
    <property type="match status" value="1"/>
</dbReference>
<dbReference type="GeneTree" id="ENSGT00940000161648"/>
<proteinExistence type="predicted"/>
<dbReference type="CTD" id="140711"/>
<evidence type="ECO:0000313" key="5">
    <source>
        <dbReference type="RefSeq" id="XP_031750560.1"/>
    </source>
</evidence>
<accession>A0A803KBF0</accession>
<evidence type="ECO:0000313" key="3">
    <source>
        <dbReference type="Ensembl" id="ENSXETP00000117675"/>
    </source>
</evidence>
<organism evidence="3">
    <name type="scientific">Xenopus tropicalis</name>
    <name type="common">Western clawed frog</name>
    <name type="synonym">Silurana tropicalis</name>
    <dbReference type="NCBI Taxonomy" id="8364"/>
    <lineage>
        <taxon>Eukaryota</taxon>
        <taxon>Metazoa</taxon>
        <taxon>Chordata</taxon>
        <taxon>Craniata</taxon>
        <taxon>Vertebrata</taxon>
        <taxon>Euteleostomi</taxon>
        <taxon>Amphibia</taxon>
        <taxon>Batrachia</taxon>
        <taxon>Anura</taxon>
        <taxon>Pipoidea</taxon>
        <taxon>Pipidae</taxon>
        <taxon>Xenopodinae</taxon>
        <taxon>Xenopus</taxon>
        <taxon>Silurana</taxon>
    </lineage>
</organism>